<keyword evidence="3" id="KW-1185">Reference proteome</keyword>
<dbReference type="RefSeq" id="WP_145244986.1">
    <property type="nucleotide sequence ID" value="NZ_CP036278.1"/>
</dbReference>
<dbReference type="Gene3D" id="3.90.1570.10">
    <property type="entry name" value="tt1808, chain A"/>
    <property type="match status" value="1"/>
</dbReference>
<dbReference type="Pfam" id="PF05685">
    <property type="entry name" value="Uma2"/>
    <property type="match status" value="1"/>
</dbReference>
<protein>
    <recommendedName>
        <fullName evidence="1">Putative restriction endonuclease domain-containing protein</fullName>
    </recommendedName>
</protein>
<dbReference type="Proteomes" id="UP000315750">
    <property type="component" value="Chromosome"/>
</dbReference>
<dbReference type="CDD" id="cd06260">
    <property type="entry name" value="DUF820-like"/>
    <property type="match status" value="1"/>
</dbReference>
<gene>
    <name evidence="2" type="ORF">Pan181_01260</name>
</gene>
<reference evidence="2 3" key="1">
    <citation type="submission" date="2019-02" db="EMBL/GenBank/DDBJ databases">
        <title>Deep-cultivation of Planctomycetes and their phenomic and genomic characterization uncovers novel biology.</title>
        <authorList>
            <person name="Wiegand S."/>
            <person name="Jogler M."/>
            <person name="Boedeker C."/>
            <person name="Pinto D."/>
            <person name="Vollmers J."/>
            <person name="Rivas-Marin E."/>
            <person name="Kohn T."/>
            <person name="Peeters S.H."/>
            <person name="Heuer A."/>
            <person name="Rast P."/>
            <person name="Oberbeckmann S."/>
            <person name="Bunk B."/>
            <person name="Jeske O."/>
            <person name="Meyerdierks A."/>
            <person name="Storesund J.E."/>
            <person name="Kallscheuer N."/>
            <person name="Luecker S."/>
            <person name="Lage O.M."/>
            <person name="Pohl T."/>
            <person name="Merkel B.J."/>
            <person name="Hornburger P."/>
            <person name="Mueller R.-W."/>
            <person name="Bruemmer F."/>
            <person name="Labrenz M."/>
            <person name="Spormann A.M."/>
            <person name="Op den Camp H."/>
            <person name="Overmann J."/>
            <person name="Amann R."/>
            <person name="Jetten M.S.M."/>
            <person name="Mascher T."/>
            <person name="Medema M.H."/>
            <person name="Devos D.P."/>
            <person name="Kaster A.-K."/>
            <person name="Ovreas L."/>
            <person name="Rohde M."/>
            <person name="Galperin M.Y."/>
            <person name="Jogler C."/>
        </authorList>
    </citation>
    <scope>NUCLEOTIDE SEQUENCE [LARGE SCALE GENOMIC DNA]</scope>
    <source>
        <strain evidence="2 3">Pan181</strain>
    </source>
</reference>
<dbReference type="PANTHER" id="PTHR36558">
    <property type="entry name" value="GLR1098 PROTEIN"/>
    <property type="match status" value="1"/>
</dbReference>
<dbReference type="InterPro" id="IPR008538">
    <property type="entry name" value="Uma2"/>
</dbReference>
<accession>A0A518AGV0</accession>
<dbReference type="SUPFAM" id="SSF52980">
    <property type="entry name" value="Restriction endonuclease-like"/>
    <property type="match status" value="1"/>
</dbReference>
<sequence length="189" mass="21269">MSITKHVPISVDEYLAEELVSDVKHEYLGGYAYAMAGATNVHNRVAANLLGVLHAQLRGKPCEPFNSDTKVRIEQAAYPRFYYPDGMVVCDPNDPEETFQDRPVLIAEVISESTRRTDDGEKRSAYQTIPTLDVYLVLETESPCVTVHRRTSEGFEIELYEGIDAVIPLSTIEAEVPLQDLYERVQFAK</sequence>
<evidence type="ECO:0000313" key="3">
    <source>
        <dbReference type="Proteomes" id="UP000315750"/>
    </source>
</evidence>
<dbReference type="OrthoDB" id="9808428at2"/>
<dbReference type="InterPro" id="IPR012296">
    <property type="entry name" value="Nuclease_put_TT1808"/>
</dbReference>
<evidence type="ECO:0000259" key="1">
    <source>
        <dbReference type="Pfam" id="PF05685"/>
    </source>
</evidence>
<proteinExistence type="predicted"/>
<dbReference type="InterPro" id="IPR011335">
    <property type="entry name" value="Restrct_endonuc-II-like"/>
</dbReference>
<dbReference type="KEGG" id="amuc:Pan181_01260"/>
<organism evidence="2 3">
    <name type="scientific">Aeoliella mucimassa</name>
    <dbReference type="NCBI Taxonomy" id="2527972"/>
    <lineage>
        <taxon>Bacteria</taxon>
        <taxon>Pseudomonadati</taxon>
        <taxon>Planctomycetota</taxon>
        <taxon>Planctomycetia</taxon>
        <taxon>Pirellulales</taxon>
        <taxon>Lacipirellulaceae</taxon>
        <taxon>Aeoliella</taxon>
    </lineage>
</organism>
<dbReference type="EMBL" id="CP036278">
    <property type="protein sequence ID" value="QDU53947.1"/>
    <property type="molecule type" value="Genomic_DNA"/>
</dbReference>
<dbReference type="PANTHER" id="PTHR36558:SF1">
    <property type="entry name" value="RESTRICTION ENDONUCLEASE DOMAIN-CONTAINING PROTEIN-RELATED"/>
    <property type="match status" value="1"/>
</dbReference>
<name>A0A518AGV0_9BACT</name>
<feature type="domain" description="Putative restriction endonuclease" evidence="1">
    <location>
        <begin position="12"/>
        <end position="158"/>
    </location>
</feature>
<evidence type="ECO:0000313" key="2">
    <source>
        <dbReference type="EMBL" id="QDU53947.1"/>
    </source>
</evidence>
<dbReference type="AlphaFoldDB" id="A0A518AGV0"/>